<dbReference type="GO" id="GO:0005737">
    <property type="term" value="C:cytoplasm"/>
    <property type="evidence" value="ECO:0007669"/>
    <property type="project" value="UniProtKB-SubCell"/>
</dbReference>
<dbReference type="Gene3D" id="1.10.3910.10">
    <property type="entry name" value="SP0561-like"/>
    <property type="match status" value="1"/>
</dbReference>
<evidence type="ECO:0000259" key="5">
    <source>
        <dbReference type="Pfam" id="PF01814"/>
    </source>
</evidence>
<dbReference type="PANTHER" id="PTHR36438:SF1">
    <property type="entry name" value="IRON-SULFUR CLUSTER REPAIR PROTEIN YTFE"/>
    <property type="match status" value="1"/>
</dbReference>
<dbReference type="PANTHER" id="PTHR36438">
    <property type="entry name" value="IRON-SULFUR CLUSTER REPAIR PROTEIN YTFE"/>
    <property type="match status" value="1"/>
</dbReference>
<comment type="subcellular location">
    <subcellularLocation>
        <location evidence="1">Cytoplasm</location>
    </subcellularLocation>
</comment>
<evidence type="ECO:0000256" key="3">
    <source>
        <dbReference type="ARBA" id="ARBA00022723"/>
    </source>
</evidence>
<protein>
    <submittedName>
        <fullName evidence="6">Regulator of cell morphogenesis and NO signaling</fullName>
    </submittedName>
</protein>
<dbReference type="OrthoDB" id="9797132at2"/>
<dbReference type="Proteomes" id="UP000244060">
    <property type="component" value="Unassembled WGS sequence"/>
</dbReference>
<keyword evidence="4" id="KW-0408">Iron</keyword>
<evidence type="ECO:0000256" key="2">
    <source>
        <dbReference type="ARBA" id="ARBA00022490"/>
    </source>
</evidence>
<dbReference type="CDD" id="cd12108">
    <property type="entry name" value="Hr-like"/>
    <property type="match status" value="1"/>
</dbReference>
<dbReference type="GO" id="GO:0046872">
    <property type="term" value="F:metal ion binding"/>
    <property type="evidence" value="ECO:0007669"/>
    <property type="project" value="UniProtKB-KW"/>
</dbReference>
<keyword evidence="7" id="KW-1185">Reference proteome</keyword>
<accession>A0A2T5K7S3</accession>
<dbReference type="RefSeq" id="WP_011909359.1">
    <property type="nucleotide sequence ID" value="NZ_CP089965.1"/>
</dbReference>
<dbReference type="EMBL" id="QAOT01000008">
    <property type="protein sequence ID" value="PTR18474.1"/>
    <property type="molecule type" value="Genomic_DNA"/>
</dbReference>
<dbReference type="AlphaFoldDB" id="A0A2T5K7S3"/>
<dbReference type="NCBIfam" id="NF008221">
    <property type="entry name" value="PRK10992.1"/>
    <property type="match status" value="1"/>
</dbReference>
<keyword evidence="2" id="KW-0963">Cytoplasm</keyword>
<evidence type="ECO:0000256" key="1">
    <source>
        <dbReference type="ARBA" id="ARBA00004496"/>
    </source>
</evidence>
<dbReference type="Pfam" id="PF04405">
    <property type="entry name" value="ScdA_N"/>
    <property type="match status" value="1"/>
</dbReference>
<dbReference type="Gene3D" id="1.20.120.520">
    <property type="entry name" value="nmb1532 protein domain like"/>
    <property type="match status" value="1"/>
</dbReference>
<dbReference type="NCBIfam" id="TIGR03652">
    <property type="entry name" value="FeS_repair_RIC"/>
    <property type="match status" value="1"/>
</dbReference>
<dbReference type="InterPro" id="IPR012312">
    <property type="entry name" value="Hemerythrin-like"/>
</dbReference>
<evidence type="ECO:0000313" key="6">
    <source>
        <dbReference type="EMBL" id="PTR18474.1"/>
    </source>
</evidence>
<dbReference type="InterPro" id="IPR038062">
    <property type="entry name" value="ScdA-like_N_sf"/>
</dbReference>
<dbReference type="Pfam" id="PF01814">
    <property type="entry name" value="Hemerythrin"/>
    <property type="match status" value="1"/>
</dbReference>
<keyword evidence="3" id="KW-0479">Metal-binding</keyword>
<feature type="domain" description="Hemerythrin-like" evidence="5">
    <location>
        <begin position="79"/>
        <end position="217"/>
    </location>
</feature>
<organism evidence="6 7">
    <name type="scientific">Cereibacter azotoformans</name>
    <dbReference type="NCBI Taxonomy" id="43057"/>
    <lineage>
        <taxon>Bacteria</taxon>
        <taxon>Pseudomonadati</taxon>
        <taxon>Pseudomonadota</taxon>
        <taxon>Alphaproteobacteria</taxon>
        <taxon>Rhodobacterales</taxon>
        <taxon>Paracoccaceae</taxon>
        <taxon>Cereibacter</taxon>
    </lineage>
</organism>
<gene>
    <name evidence="6" type="ORF">C8J28_108195</name>
</gene>
<proteinExistence type="predicted"/>
<evidence type="ECO:0000256" key="4">
    <source>
        <dbReference type="ARBA" id="ARBA00023004"/>
    </source>
</evidence>
<evidence type="ECO:0000313" key="7">
    <source>
        <dbReference type="Proteomes" id="UP000244060"/>
    </source>
</evidence>
<name>A0A2T5K7S3_9RHOB</name>
<dbReference type="InterPro" id="IPR019903">
    <property type="entry name" value="RIC_family"/>
</dbReference>
<reference evidence="6 7" key="1">
    <citation type="submission" date="2018-04" db="EMBL/GenBank/DDBJ databases">
        <title>Genomic Encyclopedia of Type Strains, Phase III (KMG-III): the genomes of soil and plant-associated and newly described type strains.</title>
        <authorList>
            <person name="Whitman W."/>
        </authorList>
    </citation>
    <scope>NUCLEOTIDE SEQUENCE [LARGE SCALE GENOMIC DNA]</scope>
    <source>
        <strain evidence="6 7">KA25</strain>
    </source>
</reference>
<comment type="caution">
    <text evidence="6">The sequence shown here is derived from an EMBL/GenBank/DDBJ whole genome shotgun (WGS) entry which is preliminary data.</text>
</comment>
<sequence>MSDISLTLDSEVGEVAARLPGAAGLFRRHGISFCCGGGQSLAEAAGNRNLAPEALLSELQALATAAQAEAPAETAALIEHILARYHETHRRELADLIPLAEKVEAVHGDHEEAPHGLMLLLDDMRDEMEDHMQKEEQILFPMMRMGGAPMIFQPIAVMRAEHDSHGEQLRRLEHLTRGFAPPEGACRSWHALYAGVRKFADDLVAHMHLENEVLFPRFERQATA</sequence>